<feature type="domain" description="DUF397" evidence="1">
    <location>
        <begin position="12"/>
        <end position="59"/>
    </location>
</feature>
<organism evidence="2 3">
    <name type="scientific">Streptomyces syringium</name>
    <dbReference type="NCBI Taxonomy" id="76729"/>
    <lineage>
        <taxon>Bacteria</taxon>
        <taxon>Bacillati</taxon>
        <taxon>Actinomycetota</taxon>
        <taxon>Actinomycetes</taxon>
        <taxon>Kitasatosporales</taxon>
        <taxon>Streptomycetaceae</taxon>
        <taxon>Streptomyces</taxon>
    </lineage>
</organism>
<evidence type="ECO:0000259" key="1">
    <source>
        <dbReference type="Pfam" id="PF04149"/>
    </source>
</evidence>
<gene>
    <name evidence="2" type="ORF">JO379_003028</name>
</gene>
<dbReference type="GeneID" id="91569889"/>
<comment type="caution">
    <text evidence="2">The sequence shown here is derived from an EMBL/GenBank/DDBJ whole genome shotgun (WGS) entry which is preliminary data.</text>
</comment>
<dbReference type="Pfam" id="PF04149">
    <property type="entry name" value="DUF397"/>
    <property type="match status" value="1"/>
</dbReference>
<dbReference type="InterPro" id="IPR007278">
    <property type="entry name" value="DUF397"/>
</dbReference>
<evidence type="ECO:0000313" key="2">
    <source>
        <dbReference type="EMBL" id="MBP2403559.1"/>
    </source>
</evidence>
<name>A0ABS4Y473_9ACTN</name>
<reference evidence="2 3" key="1">
    <citation type="submission" date="2021-03" db="EMBL/GenBank/DDBJ databases">
        <title>Sequencing the genomes of 1000 actinobacteria strains.</title>
        <authorList>
            <person name="Klenk H.-P."/>
        </authorList>
    </citation>
    <scope>NUCLEOTIDE SEQUENCE [LARGE SCALE GENOMIC DNA]</scope>
    <source>
        <strain evidence="2 3">DSM 41480</strain>
    </source>
</reference>
<dbReference type="Proteomes" id="UP001519291">
    <property type="component" value="Unassembled WGS sequence"/>
</dbReference>
<proteinExistence type="predicted"/>
<keyword evidence="3" id="KW-1185">Reference proteome</keyword>
<protein>
    <recommendedName>
        <fullName evidence="1">DUF397 domain-containing protein</fullName>
    </recommendedName>
</protein>
<dbReference type="EMBL" id="JAGIOH010000001">
    <property type="protein sequence ID" value="MBP2403559.1"/>
    <property type="molecule type" value="Genomic_DNA"/>
</dbReference>
<evidence type="ECO:0000313" key="3">
    <source>
        <dbReference type="Proteomes" id="UP001519291"/>
    </source>
</evidence>
<accession>A0ABS4Y473</accession>
<sequence>MLSVVDLTCALWFKSTYSGTDSNCVEVARAPGVIGVRDSKDPGGPVLTFGPVAWRAFGAGGEVGKGCVRSSR</sequence>
<dbReference type="RefSeq" id="WP_372449085.1">
    <property type="nucleotide sequence ID" value="NZ_JAGIOH010000001.1"/>
</dbReference>